<name>A0AAD5XXT1_9FUNG</name>
<protein>
    <submittedName>
        <fullName evidence="1">Uncharacterized protein</fullName>
    </submittedName>
</protein>
<dbReference type="Proteomes" id="UP001211065">
    <property type="component" value="Unassembled WGS sequence"/>
</dbReference>
<comment type="caution">
    <text evidence="1">The sequence shown here is derived from an EMBL/GenBank/DDBJ whole genome shotgun (WGS) entry which is preliminary data.</text>
</comment>
<reference evidence="1" key="1">
    <citation type="submission" date="2020-05" db="EMBL/GenBank/DDBJ databases">
        <title>Phylogenomic resolution of chytrid fungi.</title>
        <authorList>
            <person name="Stajich J.E."/>
            <person name="Amses K."/>
            <person name="Simmons R."/>
            <person name="Seto K."/>
            <person name="Myers J."/>
            <person name="Bonds A."/>
            <person name="Quandt C.A."/>
            <person name="Barry K."/>
            <person name="Liu P."/>
            <person name="Grigoriev I."/>
            <person name="Longcore J.E."/>
            <person name="James T.Y."/>
        </authorList>
    </citation>
    <scope>NUCLEOTIDE SEQUENCE</scope>
    <source>
        <strain evidence="1">JEL0476</strain>
    </source>
</reference>
<proteinExistence type="predicted"/>
<gene>
    <name evidence="1" type="ORF">HK099_007908</name>
</gene>
<keyword evidence="2" id="KW-1185">Reference proteome</keyword>
<dbReference type="EMBL" id="JADGJW010000081">
    <property type="protein sequence ID" value="KAJ3224789.1"/>
    <property type="molecule type" value="Genomic_DNA"/>
</dbReference>
<accession>A0AAD5XXT1</accession>
<sequence>MSLHQIKNVVFNPLLQTRLEIETFLKSQNPETAHPFSNDILLFFDGTSVKEINISDKPSTFFIDNAKLNDLGDVLLERLQLHKNTLQEIVDYTLILPNDSIIEIPWKQDSIVLFALSIRQPTYYDLCIGNENGDVITYNSKKSRSISGLLHSGDIIRNDTLLQTVRTDSNVPTQCEAVVFVSGYNYTQLNIYEKFRPSVLVANHELKLLYLITIPLDLSSVGKATLCCPLVYESNIDGTIKIKILPTPPKAEQIFASGSSLPGATLSFQRSITISKSLQQEFTGMSTQESLHTFESVKKEEDIVSELLKDVEEGLTLIVENGCDASEIAAAYNPTTVLRYGLGLSVAKEYTFVNEEEFIFPLCLGNVLQGGNVLALGKPWVGSKVNVSKLIDEQSLGIIFVVSDKMSDQAVKLNPHLRCNNSLFILIPSNTKKLKFSTHKSLVEFMNNLNINSIQSLAGPCSFVVVKINSKYFFYRGTRIEGLTSSIPNFGDDVTDIVLQYGDHCKKNLALSEKNKEKQFSSLISLKEEKIIFNGHTFSVDDLFKFFDMISFEELNIRKDEVCDTFSQLSVLFSYERLTEITGKLLIKIKTRIDKEVAAFKKNYVDFVENNFLVERNDQEERLYRNEKNRLYSVFRGSERNLKIESQFFVDLIGNTISSRGSSSRMHNLNQLIRKRKIAANVSSSKEVTYDDLCDLLDEHCSAVGCVIGNLDQGNLPSCLQRVAAGENFQLNNFVTFDRRNLVLEGLDVGIVMNHHSGSNNQNMLTATDDSISFSLCIGNQLAIPWPLFDEFVELKNPYEVPWINICNEPHIAKLRILIRGTFSQSQLSREFAIPPASKYLGKFLLSLLLDLMCDLANSGRNNVSKFDDKKSQIMRGLFGQLFTLMASGGREIKNESKLNYLFIKIGAPLCPAHYLLSMNSSFSDILPEDEWWIYEKIVYCFPYTCWDDKILKRNIAVLLVRSIRRCITDPVTLSMRKSIDQLKKNNLQTITVQVDKQLEFLQVAVEVIRRLNVSDEKHQKDNRLVAQRLLTRKPNYPKLNRGFGIVVRYLECIAEHGLTSQKQHLRVLQACFDMFCKRSGHFKDGKRKIIKGENKPEAAMDLISEAEKIQKAWFEMDLRSLQNYQTVEKIAADSEDYPVSNLIKSLKGDAELNRVSWKISKDGLPPKIDANFFTFVMTGNEKDETATTVTTTTESLSVVDLREVNYEQEVINKLTKVPNSSKAVDLIQRLKLLTFTKILELSKNDINSRIFLKLIGYLNKELQISEIDDVAFDFSILELNNEKNLREQAVLEKCEAVLKKIVLILLENWRDALEGEHIAAVCLT</sequence>
<evidence type="ECO:0000313" key="1">
    <source>
        <dbReference type="EMBL" id="KAJ3224789.1"/>
    </source>
</evidence>
<evidence type="ECO:0000313" key="2">
    <source>
        <dbReference type="Proteomes" id="UP001211065"/>
    </source>
</evidence>
<organism evidence="1 2">
    <name type="scientific">Clydaea vesicula</name>
    <dbReference type="NCBI Taxonomy" id="447962"/>
    <lineage>
        <taxon>Eukaryota</taxon>
        <taxon>Fungi</taxon>
        <taxon>Fungi incertae sedis</taxon>
        <taxon>Chytridiomycota</taxon>
        <taxon>Chytridiomycota incertae sedis</taxon>
        <taxon>Chytridiomycetes</taxon>
        <taxon>Lobulomycetales</taxon>
        <taxon>Lobulomycetaceae</taxon>
        <taxon>Clydaea</taxon>
    </lineage>
</organism>